<comment type="subcellular location">
    <subcellularLocation>
        <location evidence="1">Membrane</location>
        <topology evidence="1">Multi-pass membrane protein</topology>
    </subcellularLocation>
</comment>
<dbReference type="PANTHER" id="PTHR30266">
    <property type="entry name" value="MECHANOSENSITIVE CHANNEL MSCL"/>
    <property type="match status" value="1"/>
</dbReference>
<proteinExistence type="predicted"/>
<organism evidence="10 11">
    <name type="scientific">Paenibacillus macquariensis</name>
    <dbReference type="NCBI Taxonomy" id="948756"/>
    <lineage>
        <taxon>Bacteria</taxon>
        <taxon>Bacillati</taxon>
        <taxon>Bacillota</taxon>
        <taxon>Bacilli</taxon>
        <taxon>Bacillales</taxon>
        <taxon>Paenibacillaceae</taxon>
        <taxon>Paenibacillus</taxon>
    </lineage>
</organism>
<keyword evidence="6" id="KW-0406">Ion transport</keyword>
<dbReference type="EMBL" id="FTNK01000008">
    <property type="protein sequence ID" value="SIR19739.1"/>
    <property type="molecule type" value="Genomic_DNA"/>
</dbReference>
<sequence length="116" mass="12688">MDLAVAVIIGAAFGKIVTSLVNDLLMPLIGLLLGGKNFSGLELPLGDAVLKYGLFIQTVIDFIIISFSIFLFIKLLSQFKRKEEVQPSEPPAPSNEEVLLTEIRDLLKQQSQGTDN</sequence>
<dbReference type="Gene3D" id="1.10.1200.120">
    <property type="entry name" value="Large-conductance mechanosensitive channel, MscL, domain 1"/>
    <property type="match status" value="1"/>
</dbReference>
<evidence type="ECO:0000256" key="9">
    <source>
        <dbReference type="SAM" id="Phobius"/>
    </source>
</evidence>
<reference evidence="10 11" key="1">
    <citation type="submission" date="2017-01" db="EMBL/GenBank/DDBJ databases">
        <authorList>
            <person name="Varghese N."/>
            <person name="Submissions S."/>
        </authorList>
    </citation>
    <scope>NUCLEOTIDE SEQUENCE [LARGE SCALE GENOMIC DNA]</scope>
    <source>
        <strain evidence="10 11">ATCC 23464</strain>
    </source>
</reference>
<evidence type="ECO:0000256" key="2">
    <source>
        <dbReference type="ARBA" id="ARBA00022448"/>
    </source>
</evidence>
<evidence type="ECO:0000256" key="7">
    <source>
        <dbReference type="ARBA" id="ARBA00023136"/>
    </source>
</evidence>
<evidence type="ECO:0000256" key="1">
    <source>
        <dbReference type="ARBA" id="ARBA00004141"/>
    </source>
</evidence>
<dbReference type="NCBIfam" id="NF001843">
    <property type="entry name" value="PRK00567.1-4"/>
    <property type="match status" value="1"/>
</dbReference>
<keyword evidence="4 9" id="KW-0812">Transmembrane</keyword>
<dbReference type="InterPro" id="IPR036019">
    <property type="entry name" value="MscL_channel"/>
</dbReference>
<evidence type="ECO:0000256" key="6">
    <source>
        <dbReference type="ARBA" id="ARBA00023065"/>
    </source>
</evidence>
<keyword evidence="3" id="KW-1003">Cell membrane</keyword>
<evidence type="ECO:0000256" key="4">
    <source>
        <dbReference type="ARBA" id="ARBA00022692"/>
    </source>
</evidence>
<evidence type="ECO:0000256" key="8">
    <source>
        <dbReference type="ARBA" id="ARBA00023303"/>
    </source>
</evidence>
<feature type="transmembrane region" description="Helical" evidence="9">
    <location>
        <begin position="52"/>
        <end position="73"/>
    </location>
</feature>
<dbReference type="NCBIfam" id="TIGR00220">
    <property type="entry name" value="mscL"/>
    <property type="match status" value="1"/>
</dbReference>
<name>A0ABY1K393_9BACL</name>
<comment type="caution">
    <text evidence="10">The sequence shown here is derived from an EMBL/GenBank/DDBJ whole genome shotgun (WGS) entry which is preliminary data.</text>
</comment>
<keyword evidence="7 9" id="KW-0472">Membrane</keyword>
<keyword evidence="2" id="KW-0813">Transport</keyword>
<protein>
    <submittedName>
        <fullName evidence="10">Large conductance mechanosensitive channel</fullName>
    </submittedName>
</protein>
<dbReference type="InterPro" id="IPR001185">
    <property type="entry name" value="MS_channel"/>
</dbReference>
<gene>
    <name evidence="10" type="ORF">SAMN05421578_108173</name>
</gene>
<keyword evidence="11" id="KW-1185">Reference proteome</keyword>
<dbReference type="PANTHER" id="PTHR30266:SF2">
    <property type="entry name" value="LARGE-CONDUCTANCE MECHANOSENSITIVE CHANNEL"/>
    <property type="match status" value="1"/>
</dbReference>
<evidence type="ECO:0000313" key="11">
    <source>
        <dbReference type="Proteomes" id="UP000186666"/>
    </source>
</evidence>
<dbReference type="InterPro" id="IPR037673">
    <property type="entry name" value="MSC/AndL"/>
</dbReference>
<evidence type="ECO:0000256" key="5">
    <source>
        <dbReference type="ARBA" id="ARBA00022989"/>
    </source>
</evidence>
<keyword evidence="5 9" id="KW-1133">Transmembrane helix</keyword>
<keyword evidence="8" id="KW-0407">Ion channel</keyword>
<evidence type="ECO:0000256" key="3">
    <source>
        <dbReference type="ARBA" id="ARBA00022475"/>
    </source>
</evidence>
<dbReference type="Pfam" id="PF01741">
    <property type="entry name" value="MscL"/>
    <property type="match status" value="1"/>
</dbReference>
<evidence type="ECO:0000313" key="10">
    <source>
        <dbReference type="EMBL" id="SIR19739.1"/>
    </source>
</evidence>
<accession>A0ABY1K393</accession>
<dbReference type="Proteomes" id="UP000186666">
    <property type="component" value="Unassembled WGS sequence"/>
</dbReference>
<dbReference type="SUPFAM" id="SSF81330">
    <property type="entry name" value="Gated mechanosensitive channel"/>
    <property type="match status" value="1"/>
</dbReference>